<dbReference type="Pfam" id="PF00730">
    <property type="entry name" value="HhH-GPD"/>
    <property type="match status" value="1"/>
</dbReference>
<keyword evidence="5" id="KW-1185">Reference proteome</keyword>
<dbReference type="InterPro" id="IPR011257">
    <property type="entry name" value="DNA_glycosylase"/>
</dbReference>
<evidence type="ECO:0000313" key="4">
    <source>
        <dbReference type="EMBL" id="CAL0302140.1"/>
    </source>
</evidence>
<dbReference type="PANTHER" id="PTHR15074">
    <property type="entry name" value="METHYL-CPG-BINDING PROTEIN"/>
    <property type="match status" value="1"/>
</dbReference>
<comment type="subcellular location">
    <subcellularLocation>
        <location evidence="1">Nucleus</location>
    </subcellularLocation>
</comment>
<dbReference type="GO" id="GO:0003824">
    <property type="term" value="F:catalytic activity"/>
    <property type="evidence" value="ECO:0007669"/>
    <property type="project" value="InterPro"/>
</dbReference>
<dbReference type="InterPro" id="IPR003265">
    <property type="entry name" value="HhH-GPD_domain"/>
</dbReference>
<comment type="caution">
    <text evidence="4">The sequence shown here is derived from an EMBL/GenBank/DDBJ whole genome shotgun (WGS) entry which is preliminary data.</text>
</comment>
<dbReference type="Proteomes" id="UP001497480">
    <property type="component" value="Unassembled WGS sequence"/>
</dbReference>
<gene>
    <name evidence="4" type="ORF">LLUT_LOCUS3200</name>
</gene>
<dbReference type="EMBL" id="CAXHTB010000002">
    <property type="protein sequence ID" value="CAL0302140.1"/>
    <property type="molecule type" value="Genomic_DNA"/>
</dbReference>
<dbReference type="PANTHER" id="PTHR15074:SF0">
    <property type="entry name" value="METHYL-CPG-BINDING DOMAIN PROTEIN 4-LIKE PROTEIN"/>
    <property type="match status" value="1"/>
</dbReference>
<accession>A0AAV1VYU3</accession>
<dbReference type="InterPro" id="IPR045138">
    <property type="entry name" value="MeCP2/MBD4"/>
</dbReference>
<dbReference type="GO" id="GO:0006284">
    <property type="term" value="P:base-excision repair"/>
    <property type="evidence" value="ECO:0007669"/>
    <property type="project" value="InterPro"/>
</dbReference>
<protein>
    <recommendedName>
        <fullName evidence="3">HhH-GPD domain-containing protein</fullName>
    </recommendedName>
</protein>
<dbReference type="GO" id="GO:0005634">
    <property type="term" value="C:nucleus"/>
    <property type="evidence" value="ECO:0007669"/>
    <property type="project" value="UniProtKB-SubCell"/>
</dbReference>
<name>A0AAV1VYU3_LUPLU</name>
<evidence type="ECO:0000259" key="3">
    <source>
        <dbReference type="Pfam" id="PF00730"/>
    </source>
</evidence>
<dbReference type="Gene3D" id="1.10.340.30">
    <property type="entry name" value="Hypothetical protein, domain 2"/>
    <property type="match status" value="1"/>
</dbReference>
<dbReference type="AlphaFoldDB" id="A0AAV1VYU3"/>
<dbReference type="GO" id="GO:0003677">
    <property type="term" value="F:DNA binding"/>
    <property type="evidence" value="ECO:0007669"/>
    <property type="project" value="InterPro"/>
</dbReference>
<evidence type="ECO:0000313" key="5">
    <source>
        <dbReference type="Proteomes" id="UP001497480"/>
    </source>
</evidence>
<evidence type="ECO:0000256" key="2">
    <source>
        <dbReference type="ARBA" id="ARBA00023242"/>
    </source>
</evidence>
<dbReference type="SUPFAM" id="SSF48150">
    <property type="entry name" value="DNA-glycosylase"/>
    <property type="match status" value="1"/>
</dbReference>
<sequence>MKEKEDENASKNTIIDSRKMRTPDVKYVSAHFNTVGGNNVVVIPKRTSNVNSTKKSNINAKKMRNNDVRYVSAYFNTVPEKNVIIIPKRPRMKNENENEVENNTNIIYVSAYFDYSKIRTKNVVVIPPRAKKNESEMIDMYNHIKPLKSLPSELCSDAYRRKTDTNTWKPPESLFRFEPLLQEYYTYDPWRILVTSVLLNLTTGVQVRRVLSNLFSLCPNAKSCIEVEVEEIEQVIRTLGLQNKRAKALQRLSHEYLYGTWTHVTQLHGVGKYVGDAYAIFCTGEWRNVTPTDKELLPYWNFLWSIMWANKPFLKRAGHVNFPKTIRRYVCACFCFRGRS</sequence>
<proteinExistence type="predicted"/>
<organism evidence="4 5">
    <name type="scientific">Lupinus luteus</name>
    <name type="common">European yellow lupine</name>
    <dbReference type="NCBI Taxonomy" id="3873"/>
    <lineage>
        <taxon>Eukaryota</taxon>
        <taxon>Viridiplantae</taxon>
        <taxon>Streptophyta</taxon>
        <taxon>Embryophyta</taxon>
        <taxon>Tracheophyta</taxon>
        <taxon>Spermatophyta</taxon>
        <taxon>Magnoliopsida</taxon>
        <taxon>eudicotyledons</taxon>
        <taxon>Gunneridae</taxon>
        <taxon>Pentapetalae</taxon>
        <taxon>rosids</taxon>
        <taxon>fabids</taxon>
        <taxon>Fabales</taxon>
        <taxon>Fabaceae</taxon>
        <taxon>Papilionoideae</taxon>
        <taxon>50 kb inversion clade</taxon>
        <taxon>genistoids sensu lato</taxon>
        <taxon>core genistoids</taxon>
        <taxon>Genisteae</taxon>
        <taxon>Lupinus</taxon>
    </lineage>
</organism>
<evidence type="ECO:0000256" key="1">
    <source>
        <dbReference type="ARBA" id="ARBA00004123"/>
    </source>
</evidence>
<reference evidence="4 5" key="1">
    <citation type="submission" date="2024-03" db="EMBL/GenBank/DDBJ databases">
        <authorList>
            <person name="Martinez-Hernandez J."/>
        </authorList>
    </citation>
    <scope>NUCLEOTIDE SEQUENCE [LARGE SCALE GENOMIC DNA]</scope>
</reference>
<feature type="domain" description="HhH-GPD" evidence="3">
    <location>
        <begin position="197"/>
        <end position="271"/>
    </location>
</feature>
<keyword evidence="2" id="KW-0539">Nucleus</keyword>